<dbReference type="KEGG" id="pcam:HNE05_11690"/>
<sequence>MKQTLYKYCSISTETQLSRALDTLSGKIYFPTPSKFNDPFELSAKVNIFSSPLLTHLNTREKEEVQRVFRLRTPDAVSEEWREKIGILCLTEDPLNILMWSHYAQNHTGICIGFDTGELPFSSAMQINYREERPKAEFDSDALIEHVLLTKSQHWKYEKEWRVLKRTIETDELSFYHNTFKNNPEKLDEIAEAIEQNGGPGTYIFETHAIRSIFFGARITPKNRDSIIQTASSIAPQAKFFQVELDNNYFWLNKKRLK</sequence>
<dbReference type="RefSeq" id="WP_173208497.1">
    <property type="nucleotide sequence ID" value="NZ_CP053697.2"/>
</dbReference>
<keyword evidence="2" id="KW-1185">Reference proteome</keyword>
<evidence type="ECO:0000313" key="2">
    <source>
        <dbReference type="Proteomes" id="UP000501379"/>
    </source>
</evidence>
<protein>
    <submittedName>
        <fullName evidence="1">DUF2971 domain-containing protein</fullName>
    </submittedName>
</protein>
<dbReference type="Proteomes" id="UP000501379">
    <property type="component" value="Chromosome"/>
</dbReference>
<proteinExistence type="predicted"/>
<reference evidence="1" key="1">
    <citation type="submission" date="2020-07" db="EMBL/GenBank/DDBJ databases">
        <title>Nitrate ammonifying Pseudomonas campi sp. nov. isolated from German agricultural grassland.</title>
        <authorList>
            <person name="Timsy T."/>
            <person name="Ulrich A."/>
            <person name="Spanner T."/>
            <person name="Foesel B."/>
            <person name="Kolb S."/>
            <person name="Horn M.A."/>
            <person name="Behrendt U."/>
        </authorList>
    </citation>
    <scope>NUCLEOTIDE SEQUENCE</scope>
    <source>
        <strain evidence="1">S1-A32-2</strain>
    </source>
</reference>
<gene>
    <name evidence="1" type="ORF">HNE05_11690</name>
</gene>
<organism evidence="1 2">
    <name type="scientific">Aquipseudomonas campi</name>
    <dbReference type="NCBI Taxonomy" id="2731681"/>
    <lineage>
        <taxon>Bacteria</taxon>
        <taxon>Pseudomonadati</taxon>
        <taxon>Pseudomonadota</taxon>
        <taxon>Gammaproteobacteria</taxon>
        <taxon>Pseudomonadales</taxon>
        <taxon>Pseudomonadaceae</taxon>
        <taxon>Aquipseudomonas</taxon>
    </lineage>
</organism>
<evidence type="ECO:0000313" key="1">
    <source>
        <dbReference type="EMBL" id="QKE63986.1"/>
    </source>
</evidence>
<dbReference type="EMBL" id="CP053697">
    <property type="protein sequence ID" value="QKE63986.1"/>
    <property type="molecule type" value="Genomic_DNA"/>
</dbReference>
<dbReference type="InterPro" id="IPR021352">
    <property type="entry name" value="DUF2971"/>
</dbReference>
<dbReference type="AlphaFoldDB" id="A0A6M8FVR0"/>
<accession>A0A6M8FVR0</accession>
<name>A0A6M8FVR0_9GAMM</name>
<dbReference type="Pfam" id="PF11185">
    <property type="entry name" value="DUF2971"/>
    <property type="match status" value="1"/>
</dbReference>